<reference evidence="4" key="1">
    <citation type="submission" date="2018-05" db="EMBL/GenBank/DDBJ databases">
        <authorList>
            <person name="Lanie J.A."/>
            <person name="Ng W.-L."/>
            <person name="Kazmierczak K.M."/>
            <person name="Andrzejewski T.M."/>
            <person name="Davidsen T.M."/>
            <person name="Wayne K.J."/>
            <person name="Tettelin H."/>
            <person name="Glass J.I."/>
            <person name="Rusch D."/>
            <person name="Podicherti R."/>
            <person name="Tsui H.-C.T."/>
            <person name="Winkler M.E."/>
        </authorList>
    </citation>
    <scope>NUCLEOTIDE SEQUENCE</scope>
</reference>
<dbReference type="InterPro" id="IPR033140">
    <property type="entry name" value="Lipase_GDXG_put_SER_AS"/>
</dbReference>
<dbReference type="PROSITE" id="PS01174">
    <property type="entry name" value="LIPASE_GDXG_SER"/>
    <property type="match status" value="1"/>
</dbReference>
<accession>A0A381ZMP4</accession>
<dbReference type="SUPFAM" id="SSF53474">
    <property type="entry name" value="alpha/beta-Hydrolases"/>
    <property type="match status" value="1"/>
</dbReference>
<proteinExistence type="inferred from homology"/>
<dbReference type="GO" id="GO:0004806">
    <property type="term" value="F:triacylglycerol lipase activity"/>
    <property type="evidence" value="ECO:0007669"/>
    <property type="project" value="TreeGrafter"/>
</dbReference>
<dbReference type="PANTHER" id="PTHR48081">
    <property type="entry name" value="AB HYDROLASE SUPERFAMILY PROTEIN C4A8.06C"/>
    <property type="match status" value="1"/>
</dbReference>
<evidence type="ECO:0000313" key="4">
    <source>
        <dbReference type="EMBL" id="SVA90608.1"/>
    </source>
</evidence>
<dbReference type="Pfam" id="PF07859">
    <property type="entry name" value="Abhydrolase_3"/>
    <property type="match status" value="1"/>
</dbReference>
<organism evidence="4">
    <name type="scientific">marine metagenome</name>
    <dbReference type="NCBI Taxonomy" id="408172"/>
    <lineage>
        <taxon>unclassified sequences</taxon>
        <taxon>metagenomes</taxon>
        <taxon>ecological metagenomes</taxon>
    </lineage>
</organism>
<sequence>MRKFDQPSPALILAEDRISAQHQEVLKILSHYHSQPRTTDAEEGRRRFANMFTRDVDIAITNVDIDGLPAEWVTAADADPDKRLLYLHGGVFIVGSPCTHRHITAELSRRTSLSVLSIDYRKLPEHKIIHCHEDARKAYEWVLTNGPSGPSEAKSLFVAGDSAGGNLALAVLAWARDNSWRRANGAIALAPLTDATLSGPTWKTNLNSDPFLGPSLGRVLSIPAFVRNIVSRFTSDKPGNHPHLSPLFGPLHDLPPTLIQVSRDEMLYSDALRYANKANHAGSETTLQVWPVMVHVFQGFQLPETDHAFGLMAEFVAEKS</sequence>
<dbReference type="PANTHER" id="PTHR48081:SF30">
    <property type="entry name" value="ACETYL-HYDROLASE LIPR-RELATED"/>
    <property type="match status" value="1"/>
</dbReference>
<comment type="similarity">
    <text evidence="1">Belongs to the 'GDXG' lipolytic enzyme family.</text>
</comment>
<dbReference type="Gene3D" id="3.40.50.1820">
    <property type="entry name" value="alpha/beta hydrolase"/>
    <property type="match status" value="1"/>
</dbReference>
<name>A0A381ZMP4_9ZZZZ</name>
<evidence type="ECO:0000259" key="3">
    <source>
        <dbReference type="Pfam" id="PF07859"/>
    </source>
</evidence>
<dbReference type="InterPro" id="IPR050300">
    <property type="entry name" value="GDXG_lipolytic_enzyme"/>
</dbReference>
<dbReference type="InterPro" id="IPR013094">
    <property type="entry name" value="AB_hydrolase_3"/>
</dbReference>
<gene>
    <name evidence="4" type="ORF">METZ01_LOCUS143462</name>
</gene>
<keyword evidence="2" id="KW-0378">Hydrolase</keyword>
<feature type="domain" description="Alpha/beta hydrolase fold-3" evidence="3">
    <location>
        <begin position="84"/>
        <end position="298"/>
    </location>
</feature>
<evidence type="ECO:0000256" key="2">
    <source>
        <dbReference type="ARBA" id="ARBA00022801"/>
    </source>
</evidence>
<dbReference type="AlphaFoldDB" id="A0A381ZMP4"/>
<evidence type="ECO:0000256" key="1">
    <source>
        <dbReference type="ARBA" id="ARBA00010515"/>
    </source>
</evidence>
<dbReference type="EMBL" id="UINC01021958">
    <property type="protein sequence ID" value="SVA90608.1"/>
    <property type="molecule type" value="Genomic_DNA"/>
</dbReference>
<protein>
    <recommendedName>
        <fullName evidence="3">Alpha/beta hydrolase fold-3 domain-containing protein</fullName>
    </recommendedName>
</protein>
<dbReference type="InterPro" id="IPR029058">
    <property type="entry name" value="AB_hydrolase_fold"/>
</dbReference>